<name>A0A5B7G4Z7_PORTR</name>
<comment type="caution">
    <text evidence="2">The sequence shown here is derived from an EMBL/GenBank/DDBJ whole genome shotgun (WGS) entry which is preliminary data.</text>
</comment>
<keyword evidence="3" id="KW-1185">Reference proteome</keyword>
<protein>
    <submittedName>
        <fullName evidence="2">Uncharacterized protein</fullName>
    </submittedName>
</protein>
<dbReference type="AlphaFoldDB" id="A0A5B7G4Z7"/>
<evidence type="ECO:0000313" key="3">
    <source>
        <dbReference type="Proteomes" id="UP000324222"/>
    </source>
</evidence>
<accession>A0A5B7G4Z7</accession>
<organism evidence="2 3">
    <name type="scientific">Portunus trituberculatus</name>
    <name type="common">Swimming crab</name>
    <name type="synonym">Neptunus trituberculatus</name>
    <dbReference type="NCBI Taxonomy" id="210409"/>
    <lineage>
        <taxon>Eukaryota</taxon>
        <taxon>Metazoa</taxon>
        <taxon>Ecdysozoa</taxon>
        <taxon>Arthropoda</taxon>
        <taxon>Crustacea</taxon>
        <taxon>Multicrustacea</taxon>
        <taxon>Malacostraca</taxon>
        <taxon>Eumalacostraca</taxon>
        <taxon>Eucarida</taxon>
        <taxon>Decapoda</taxon>
        <taxon>Pleocyemata</taxon>
        <taxon>Brachyura</taxon>
        <taxon>Eubrachyura</taxon>
        <taxon>Portunoidea</taxon>
        <taxon>Portunidae</taxon>
        <taxon>Portuninae</taxon>
        <taxon>Portunus</taxon>
    </lineage>
</organism>
<gene>
    <name evidence="2" type="ORF">E2C01_048952</name>
</gene>
<dbReference type="EMBL" id="VSRR010012827">
    <property type="protein sequence ID" value="MPC55021.1"/>
    <property type="molecule type" value="Genomic_DNA"/>
</dbReference>
<feature type="region of interest" description="Disordered" evidence="1">
    <location>
        <begin position="40"/>
        <end position="66"/>
    </location>
</feature>
<dbReference type="Proteomes" id="UP000324222">
    <property type="component" value="Unassembled WGS sequence"/>
</dbReference>
<reference evidence="2 3" key="1">
    <citation type="submission" date="2019-05" db="EMBL/GenBank/DDBJ databases">
        <title>Another draft genome of Portunus trituberculatus and its Hox gene families provides insights of decapod evolution.</title>
        <authorList>
            <person name="Jeong J.-H."/>
            <person name="Song I."/>
            <person name="Kim S."/>
            <person name="Choi T."/>
            <person name="Kim D."/>
            <person name="Ryu S."/>
            <person name="Kim W."/>
        </authorList>
    </citation>
    <scope>NUCLEOTIDE SEQUENCE [LARGE SCALE GENOMIC DNA]</scope>
    <source>
        <tissue evidence="2">Muscle</tissue>
    </source>
</reference>
<evidence type="ECO:0000313" key="2">
    <source>
        <dbReference type="EMBL" id="MPC55021.1"/>
    </source>
</evidence>
<sequence>MVHFVASPRKVRVFTSLLYHSIYSPCLPFPLPSTSLQLRSKPQSRSAVSHPALDKPSPYLLTDPSEKQNKRLKSEYAVTQPTVIL</sequence>
<proteinExistence type="predicted"/>
<evidence type="ECO:0000256" key="1">
    <source>
        <dbReference type="SAM" id="MobiDB-lite"/>
    </source>
</evidence>